<dbReference type="Pfam" id="PF07963">
    <property type="entry name" value="N_methyl"/>
    <property type="match status" value="1"/>
</dbReference>
<evidence type="ECO:0000256" key="9">
    <source>
        <dbReference type="ARBA" id="ARBA00023136"/>
    </source>
</evidence>
<dbReference type="GO" id="GO:0015628">
    <property type="term" value="P:protein secretion by the type II secretion system"/>
    <property type="evidence" value="ECO:0007669"/>
    <property type="project" value="InterPro"/>
</dbReference>
<dbReference type="AlphaFoldDB" id="A0A420DTN6"/>
<keyword evidence="5" id="KW-0488">Methylation</keyword>
<dbReference type="NCBIfam" id="TIGR02532">
    <property type="entry name" value="IV_pilin_GFxxxE"/>
    <property type="match status" value="1"/>
</dbReference>
<keyword evidence="4" id="KW-1003">Cell membrane</keyword>
<evidence type="ECO:0000313" key="12">
    <source>
        <dbReference type="Proteomes" id="UP000284407"/>
    </source>
</evidence>
<keyword evidence="12" id="KW-1185">Reference proteome</keyword>
<evidence type="ECO:0000256" key="10">
    <source>
        <dbReference type="SAM" id="Phobius"/>
    </source>
</evidence>
<gene>
    <name evidence="11" type="ORF">C8N30_2151</name>
</gene>
<sequence>MTAERSRDAGLSLIEVLVSLAIFAVIGIAGLAVLNTVARTGERTEGRLERLAEIDRAFLIIRRDLAQITPSAVTLDTQSIAFQRSQGLASARVAYRLDDAVMVRQIEMPQAPPVRQQLLSGIASAQWRVMDRARQWHSIWPPAGEQTAPTPIAAEVTLSIGRTEGPVPHSVTRLIVLPAGQGR</sequence>
<keyword evidence="9 10" id="KW-0472">Membrane</keyword>
<dbReference type="STRING" id="1443111.Z949_212"/>
<dbReference type="PANTHER" id="PTHR39583:SF2">
    <property type="entry name" value="TYPE II SECRETION SYSTEM PROTEIN J"/>
    <property type="match status" value="1"/>
</dbReference>
<dbReference type="Proteomes" id="UP000284407">
    <property type="component" value="Unassembled WGS sequence"/>
</dbReference>
<dbReference type="EMBL" id="RAQK01000001">
    <property type="protein sequence ID" value="RKE97540.1"/>
    <property type="molecule type" value="Genomic_DNA"/>
</dbReference>
<evidence type="ECO:0000313" key="11">
    <source>
        <dbReference type="EMBL" id="RKE97540.1"/>
    </source>
</evidence>
<comment type="similarity">
    <text evidence="2">Belongs to the GSP J family.</text>
</comment>
<evidence type="ECO:0000256" key="2">
    <source>
        <dbReference type="ARBA" id="ARBA00011084"/>
    </source>
</evidence>
<feature type="transmembrane region" description="Helical" evidence="10">
    <location>
        <begin position="12"/>
        <end position="34"/>
    </location>
</feature>
<evidence type="ECO:0000256" key="8">
    <source>
        <dbReference type="ARBA" id="ARBA00022989"/>
    </source>
</evidence>
<accession>A0A420DTN6</accession>
<dbReference type="InterPro" id="IPR010055">
    <property type="entry name" value="T2SS_protein-GspJ"/>
</dbReference>
<dbReference type="RefSeq" id="WP_025060929.1">
    <property type="nucleotide sequence ID" value="NZ_RAQK01000001.1"/>
</dbReference>
<evidence type="ECO:0000256" key="6">
    <source>
        <dbReference type="ARBA" id="ARBA00022519"/>
    </source>
</evidence>
<keyword evidence="7 10" id="KW-0812">Transmembrane</keyword>
<evidence type="ECO:0000256" key="1">
    <source>
        <dbReference type="ARBA" id="ARBA00004377"/>
    </source>
</evidence>
<keyword evidence="8 10" id="KW-1133">Transmembrane helix</keyword>
<evidence type="ECO:0000256" key="7">
    <source>
        <dbReference type="ARBA" id="ARBA00022692"/>
    </source>
</evidence>
<dbReference type="SUPFAM" id="SSF54523">
    <property type="entry name" value="Pili subunits"/>
    <property type="match status" value="1"/>
</dbReference>
<dbReference type="GO" id="GO:0015627">
    <property type="term" value="C:type II protein secretion system complex"/>
    <property type="evidence" value="ECO:0007669"/>
    <property type="project" value="InterPro"/>
</dbReference>
<dbReference type="OrthoDB" id="7723663at2"/>
<evidence type="ECO:0000256" key="3">
    <source>
        <dbReference type="ARBA" id="ARBA00021539"/>
    </source>
</evidence>
<dbReference type="InterPro" id="IPR012902">
    <property type="entry name" value="N_methyl_site"/>
</dbReference>
<dbReference type="PANTHER" id="PTHR39583">
    <property type="entry name" value="TYPE II SECRETION SYSTEM PROTEIN J-RELATED"/>
    <property type="match status" value="1"/>
</dbReference>
<keyword evidence="6" id="KW-0997">Cell inner membrane</keyword>
<comment type="subcellular location">
    <subcellularLocation>
        <location evidence="1">Cell inner membrane</location>
        <topology evidence="1">Single-pass membrane protein</topology>
    </subcellularLocation>
</comment>
<dbReference type="GO" id="GO:0005886">
    <property type="term" value="C:plasma membrane"/>
    <property type="evidence" value="ECO:0007669"/>
    <property type="project" value="UniProtKB-SubCell"/>
</dbReference>
<dbReference type="InterPro" id="IPR051621">
    <property type="entry name" value="T2SS_protein_J"/>
</dbReference>
<organism evidence="11 12">
    <name type="scientific">Sulfitobacter guttiformis</name>
    <dbReference type="NCBI Taxonomy" id="74349"/>
    <lineage>
        <taxon>Bacteria</taxon>
        <taxon>Pseudomonadati</taxon>
        <taxon>Pseudomonadota</taxon>
        <taxon>Alphaproteobacteria</taxon>
        <taxon>Rhodobacterales</taxon>
        <taxon>Roseobacteraceae</taxon>
        <taxon>Sulfitobacter</taxon>
    </lineage>
</organism>
<dbReference type="Pfam" id="PF11612">
    <property type="entry name" value="T2SSJ"/>
    <property type="match status" value="1"/>
</dbReference>
<evidence type="ECO:0000256" key="5">
    <source>
        <dbReference type="ARBA" id="ARBA00022481"/>
    </source>
</evidence>
<comment type="caution">
    <text evidence="11">The sequence shown here is derived from an EMBL/GenBank/DDBJ whole genome shotgun (WGS) entry which is preliminary data.</text>
</comment>
<dbReference type="InterPro" id="IPR045584">
    <property type="entry name" value="Pilin-like"/>
</dbReference>
<evidence type="ECO:0000256" key="4">
    <source>
        <dbReference type="ARBA" id="ARBA00022475"/>
    </source>
</evidence>
<proteinExistence type="inferred from homology"/>
<name>A0A420DTN6_9RHOB</name>
<dbReference type="PROSITE" id="PS00409">
    <property type="entry name" value="PROKAR_NTER_METHYL"/>
    <property type="match status" value="1"/>
</dbReference>
<reference evidence="11 12" key="1">
    <citation type="submission" date="2018-09" db="EMBL/GenBank/DDBJ databases">
        <title>Genomic Encyclopedia of Archaeal and Bacterial Type Strains, Phase II (KMG-II): from individual species to whole genera.</title>
        <authorList>
            <person name="Goeker M."/>
        </authorList>
    </citation>
    <scope>NUCLEOTIDE SEQUENCE [LARGE SCALE GENOMIC DNA]</scope>
    <source>
        <strain evidence="11 12">DSM 11458</strain>
    </source>
</reference>
<protein>
    <recommendedName>
        <fullName evidence="3">Type II secretion system protein J</fullName>
    </recommendedName>
</protein>